<accession>A0A4Y2B5C8</accession>
<organism evidence="2 3">
    <name type="scientific">Araneus ventricosus</name>
    <name type="common">Orbweaver spider</name>
    <name type="synonym">Epeira ventricosa</name>
    <dbReference type="NCBI Taxonomy" id="182803"/>
    <lineage>
        <taxon>Eukaryota</taxon>
        <taxon>Metazoa</taxon>
        <taxon>Ecdysozoa</taxon>
        <taxon>Arthropoda</taxon>
        <taxon>Chelicerata</taxon>
        <taxon>Arachnida</taxon>
        <taxon>Araneae</taxon>
        <taxon>Araneomorphae</taxon>
        <taxon>Entelegynae</taxon>
        <taxon>Araneoidea</taxon>
        <taxon>Araneidae</taxon>
        <taxon>Araneus</taxon>
    </lineage>
</organism>
<dbReference type="AlphaFoldDB" id="A0A4Y2B5C8"/>
<reference evidence="2 3" key="1">
    <citation type="journal article" date="2019" name="Sci. Rep.">
        <title>Orb-weaving spider Araneus ventricosus genome elucidates the spidroin gene catalogue.</title>
        <authorList>
            <person name="Kono N."/>
            <person name="Nakamura H."/>
            <person name="Ohtoshi R."/>
            <person name="Moran D.A.P."/>
            <person name="Shinohara A."/>
            <person name="Yoshida Y."/>
            <person name="Fujiwara M."/>
            <person name="Mori M."/>
            <person name="Tomita M."/>
            <person name="Arakawa K."/>
        </authorList>
    </citation>
    <scope>NUCLEOTIDE SEQUENCE [LARGE SCALE GENOMIC DNA]</scope>
</reference>
<feature type="compositionally biased region" description="Basic and acidic residues" evidence="1">
    <location>
        <begin position="70"/>
        <end position="81"/>
    </location>
</feature>
<gene>
    <name evidence="2" type="ORF">AVEN_165178_1</name>
</gene>
<dbReference type="Proteomes" id="UP000499080">
    <property type="component" value="Unassembled WGS sequence"/>
</dbReference>
<comment type="caution">
    <text evidence="2">The sequence shown here is derived from an EMBL/GenBank/DDBJ whole genome shotgun (WGS) entry which is preliminary data.</text>
</comment>
<dbReference type="EMBL" id="BGPR01000054">
    <property type="protein sequence ID" value="GBL87571.1"/>
    <property type="molecule type" value="Genomic_DNA"/>
</dbReference>
<sequence length="104" mass="11942">MEITVDHQDDNREVQRPTDWPVQQIKVNEMVDGKEENALPKDEDGDPIGTPQNEKEINVEEELEVPPSKQEADKAAQERTKILPNPKLENRKNGKTKSNNEKEK</sequence>
<evidence type="ECO:0000313" key="3">
    <source>
        <dbReference type="Proteomes" id="UP000499080"/>
    </source>
</evidence>
<feature type="compositionally biased region" description="Basic and acidic residues" evidence="1">
    <location>
        <begin position="1"/>
        <end position="16"/>
    </location>
</feature>
<evidence type="ECO:0000256" key="1">
    <source>
        <dbReference type="SAM" id="MobiDB-lite"/>
    </source>
</evidence>
<keyword evidence="3" id="KW-1185">Reference proteome</keyword>
<proteinExistence type="predicted"/>
<feature type="compositionally biased region" description="Basic and acidic residues" evidence="1">
    <location>
        <begin position="29"/>
        <end position="42"/>
    </location>
</feature>
<feature type="region of interest" description="Disordered" evidence="1">
    <location>
        <begin position="1"/>
        <end position="104"/>
    </location>
</feature>
<protein>
    <submittedName>
        <fullName evidence="2">Uncharacterized protein</fullName>
    </submittedName>
</protein>
<feature type="compositionally biased region" description="Basic and acidic residues" evidence="1">
    <location>
        <begin position="88"/>
        <end position="104"/>
    </location>
</feature>
<evidence type="ECO:0000313" key="2">
    <source>
        <dbReference type="EMBL" id="GBL87571.1"/>
    </source>
</evidence>
<name>A0A4Y2B5C8_ARAVE</name>